<proteinExistence type="inferred from homology"/>
<keyword evidence="5 9" id="KW-0798">TonB box</keyword>
<keyword evidence="2 8" id="KW-0813">Transport</keyword>
<accession>A0A495SPZ8</accession>
<evidence type="ECO:0000259" key="11">
    <source>
        <dbReference type="Pfam" id="PF07715"/>
    </source>
</evidence>
<protein>
    <submittedName>
        <fullName evidence="12">TonB-linked SusC/RagA family outer membrane protein</fullName>
    </submittedName>
</protein>
<keyword evidence="4 8" id="KW-0812">Transmembrane</keyword>
<dbReference type="AlphaFoldDB" id="A0A495SPZ8"/>
<dbReference type="InterPro" id="IPR039426">
    <property type="entry name" value="TonB-dep_rcpt-like"/>
</dbReference>
<keyword evidence="7 8" id="KW-0998">Cell outer membrane</keyword>
<feature type="domain" description="TonB-dependent receptor-like beta-barrel" evidence="10">
    <location>
        <begin position="560"/>
        <end position="963"/>
    </location>
</feature>
<dbReference type="RefSeq" id="WP_121460642.1">
    <property type="nucleotide sequence ID" value="NZ_RBXB01000001.1"/>
</dbReference>
<dbReference type="Pfam" id="PF13715">
    <property type="entry name" value="CarbopepD_reg_2"/>
    <property type="match status" value="1"/>
</dbReference>
<evidence type="ECO:0000313" key="13">
    <source>
        <dbReference type="Proteomes" id="UP000272428"/>
    </source>
</evidence>
<dbReference type="InterPro" id="IPR036942">
    <property type="entry name" value="Beta-barrel_TonB_sf"/>
</dbReference>
<dbReference type="Gene3D" id="2.60.40.1120">
    <property type="entry name" value="Carboxypeptidase-like, regulatory domain"/>
    <property type="match status" value="1"/>
</dbReference>
<evidence type="ECO:0000256" key="7">
    <source>
        <dbReference type="ARBA" id="ARBA00023237"/>
    </source>
</evidence>
<keyword evidence="6 8" id="KW-0472">Membrane</keyword>
<evidence type="ECO:0000256" key="1">
    <source>
        <dbReference type="ARBA" id="ARBA00004571"/>
    </source>
</evidence>
<dbReference type="InterPro" id="IPR023997">
    <property type="entry name" value="TonB-dep_OMP_SusC/RagA_CS"/>
</dbReference>
<dbReference type="InterPro" id="IPR000531">
    <property type="entry name" value="Beta-barrel_TonB"/>
</dbReference>
<dbReference type="InterPro" id="IPR008969">
    <property type="entry name" value="CarboxyPept-like_regulatory"/>
</dbReference>
<dbReference type="OrthoDB" id="9768177at2"/>
<dbReference type="PROSITE" id="PS52016">
    <property type="entry name" value="TONB_DEPENDENT_REC_3"/>
    <property type="match status" value="1"/>
</dbReference>
<dbReference type="Gene3D" id="2.170.130.10">
    <property type="entry name" value="TonB-dependent receptor, plug domain"/>
    <property type="match status" value="1"/>
</dbReference>
<comment type="subcellular location">
    <subcellularLocation>
        <location evidence="1 8">Cell outer membrane</location>
        <topology evidence="1 8">Multi-pass membrane protein</topology>
    </subcellularLocation>
</comment>
<name>A0A495SPZ8_9FLAO</name>
<evidence type="ECO:0000313" key="12">
    <source>
        <dbReference type="EMBL" id="RKT01755.1"/>
    </source>
</evidence>
<evidence type="ECO:0000256" key="6">
    <source>
        <dbReference type="ARBA" id="ARBA00023136"/>
    </source>
</evidence>
<dbReference type="Gene3D" id="2.40.170.20">
    <property type="entry name" value="TonB-dependent receptor, beta-barrel domain"/>
    <property type="match status" value="1"/>
</dbReference>
<dbReference type="GO" id="GO:0009279">
    <property type="term" value="C:cell outer membrane"/>
    <property type="evidence" value="ECO:0007669"/>
    <property type="project" value="UniProtKB-SubCell"/>
</dbReference>
<dbReference type="InterPro" id="IPR023996">
    <property type="entry name" value="TonB-dep_OMP_SusC/RagA"/>
</dbReference>
<evidence type="ECO:0000256" key="8">
    <source>
        <dbReference type="PROSITE-ProRule" id="PRU01360"/>
    </source>
</evidence>
<dbReference type="SUPFAM" id="SSF49464">
    <property type="entry name" value="Carboxypeptidase regulatory domain-like"/>
    <property type="match status" value="1"/>
</dbReference>
<dbReference type="NCBIfam" id="TIGR04057">
    <property type="entry name" value="SusC_RagA_signa"/>
    <property type="match status" value="1"/>
</dbReference>
<evidence type="ECO:0000256" key="3">
    <source>
        <dbReference type="ARBA" id="ARBA00022452"/>
    </source>
</evidence>
<evidence type="ECO:0000256" key="4">
    <source>
        <dbReference type="ARBA" id="ARBA00022692"/>
    </source>
</evidence>
<evidence type="ECO:0000259" key="10">
    <source>
        <dbReference type="Pfam" id="PF00593"/>
    </source>
</evidence>
<feature type="domain" description="TonB-dependent receptor plug" evidence="11">
    <location>
        <begin position="236"/>
        <end position="344"/>
    </location>
</feature>
<evidence type="ECO:0000256" key="5">
    <source>
        <dbReference type="ARBA" id="ARBA00023077"/>
    </source>
</evidence>
<dbReference type="InterPro" id="IPR012910">
    <property type="entry name" value="Plug_dom"/>
</dbReference>
<dbReference type="Pfam" id="PF00593">
    <property type="entry name" value="TonB_dep_Rec_b-barrel"/>
    <property type="match status" value="1"/>
</dbReference>
<dbReference type="InterPro" id="IPR037066">
    <property type="entry name" value="Plug_dom_sf"/>
</dbReference>
<sequence length="1189" mass="134401">MNNTINNNGSFISFQQKKNDKIPMITKWRVMLLRALFLCLLIFLYSLSMGQKISLELSSASFKSTIQQIQKQSGYSFSINDRHMRISKPVNISAKNQDILEVLPVIFNQQPFGYSVDGKIVISIDRKNNLGKEKEKVNPSGFRQPAFRGKVVNERGEPLPGATIRIKKTGEQFSTDSEGNFEIPIQFRNEELQISYIGYSSLEKIGEDATHTVLVPLQNTLGIAEVVSTGYQTIPKERATGSFAIVDNKLFNMRVSPNLIDRLEGNVPGLIFHKNTSSSTENGVDINIRGHSTLFASDQPLIILDNFPYDGDLRRINPNDIENITVLKDAAATSIWGAKSGNGVIVITTKKGKRNQKPNIELNSNVTIGAKPDVYYNKNFINADDFINIEQELFDRGFYNNDLASLSMPVISPVVDILDKKKRNIISSSEAEKAISELRNVDVRKEIEKYFYQKSVNQQYSVNIKGGGDNIDYFVSLGADHNRSNLVGNTDSRYTVNVKTNINLTKRLLASINYMFVQSGSKQNYTLGNLSPYSKSVYPYMKLSDENGGHLATIKEFNTNYIDTAGGGKFYDWQYRPLDELGYANDKSRSTDNLVNLSLKYDFSKSLSAEIKYQFGKSTSQSKGYSSEQTYSTRTLINKFTYFDESGNPVYPVPKGGMLDQTYSTLTTKNLRAQINYNKSWNVHELTAIAGAEINDVVKESDFNTYYGYDLNTGSFTTPDFVTNFETNPSSSSLIPYYPKITKFTDHFISYFSNAAYTYDGKYTFSVSGRIDKSNLFGVNTNQKGVPLYSIGGSWNLSKESFYHLDWIPYLRLRTTYGYSGNVDKNVTAVTTIRQLNNYYYSRTPYAQVVNPGNPDLRWEKIKTVNFGVDYASKNNRISGSIEYFIKTGLDLFGDMPLAGSTGWPNFRGNYARTKGRGWDVVLNTKNIVTTNFEWNTQLQLSKAQDFVTKYDVKEADLNYLTYGSGNFGAIMPLEGKPLFAIYAFKSGPLTHDTGDPQGFLDGKLTTDYSSIFNKTPLDSMVYAGPSRPTVFGSLRNTLTFKRFSLSFNILYKFNYYFRRNSIFYSSLFNSWNGHEDFSDRWQKPGDENVTNIPSIQYPPMNTFREGFYANSESLVTKGDHIRLQDIMLSYDIDKSAESRLPFAHLQLYCYINNIGIIWRSNKQGLDPDLFGNGLPQPRSIALGLRANF</sequence>
<evidence type="ECO:0000256" key="2">
    <source>
        <dbReference type="ARBA" id="ARBA00022448"/>
    </source>
</evidence>
<keyword evidence="3 8" id="KW-1134">Transmembrane beta strand</keyword>
<dbReference type="NCBIfam" id="TIGR04056">
    <property type="entry name" value="OMP_RagA_SusC"/>
    <property type="match status" value="1"/>
</dbReference>
<gene>
    <name evidence="12" type="ORF">BCF58_0979</name>
</gene>
<reference evidence="12 13" key="1">
    <citation type="submission" date="2018-10" db="EMBL/GenBank/DDBJ databases">
        <title>Genomic Encyclopedia of Archaeal and Bacterial Type Strains, Phase II (KMG-II): from individual species to whole genera.</title>
        <authorList>
            <person name="Goeker M."/>
        </authorList>
    </citation>
    <scope>NUCLEOTIDE SEQUENCE [LARGE SCALE GENOMIC DNA]</scope>
    <source>
        <strain evidence="12 13">DSM 14219</strain>
    </source>
</reference>
<comment type="similarity">
    <text evidence="8 9">Belongs to the TonB-dependent receptor family.</text>
</comment>
<dbReference type="SUPFAM" id="SSF56935">
    <property type="entry name" value="Porins"/>
    <property type="match status" value="1"/>
</dbReference>
<organism evidence="12 13">
    <name type="scientific">Chryseobacterium defluvii</name>
    <dbReference type="NCBI Taxonomy" id="160396"/>
    <lineage>
        <taxon>Bacteria</taxon>
        <taxon>Pseudomonadati</taxon>
        <taxon>Bacteroidota</taxon>
        <taxon>Flavobacteriia</taxon>
        <taxon>Flavobacteriales</taxon>
        <taxon>Weeksellaceae</taxon>
        <taxon>Chryseobacterium group</taxon>
        <taxon>Chryseobacterium</taxon>
    </lineage>
</organism>
<dbReference type="EMBL" id="RBXB01000001">
    <property type="protein sequence ID" value="RKT01755.1"/>
    <property type="molecule type" value="Genomic_DNA"/>
</dbReference>
<dbReference type="Pfam" id="PF07715">
    <property type="entry name" value="Plug"/>
    <property type="match status" value="1"/>
</dbReference>
<evidence type="ECO:0000256" key="9">
    <source>
        <dbReference type="RuleBase" id="RU003357"/>
    </source>
</evidence>
<dbReference type="Proteomes" id="UP000272428">
    <property type="component" value="Unassembled WGS sequence"/>
</dbReference>
<keyword evidence="13" id="KW-1185">Reference proteome</keyword>
<comment type="caution">
    <text evidence="12">The sequence shown here is derived from an EMBL/GenBank/DDBJ whole genome shotgun (WGS) entry which is preliminary data.</text>
</comment>